<dbReference type="Gene3D" id="1.20.59.20">
    <property type="match status" value="1"/>
</dbReference>
<dbReference type="NCBIfam" id="TIGR02433">
    <property type="entry name" value="lysidine_TilS_C"/>
    <property type="match status" value="1"/>
</dbReference>
<evidence type="ECO:0000256" key="2">
    <source>
        <dbReference type="ARBA" id="ARBA00022490"/>
    </source>
</evidence>
<dbReference type="GO" id="GO:0006400">
    <property type="term" value="P:tRNA modification"/>
    <property type="evidence" value="ECO:0007669"/>
    <property type="project" value="UniProtKB-UniRule"/>
</dbReference>
<dbReference type="NCBIfam" id="TIGR02432">
    <property type="entry name" value="lysidine_TilS_N"/>
    <property type="match status" value="1"/>
</dbReference>
<sequence>MNLISELQTKLIPVLASSQHAIVVAYSGGVDSHVLLHCLSVLRKQGVINNPISAIHIHHGLSANADEWVKHCQQVCQGLGLSLQAAKVNVNKQARQSLEAVARSARYAKITELVPEHAVVLLAQHQDDQLETVLLQLKRGAGPKGLAGMAALAEQVSDTGKTVRFLRPLLSTSQADIMAYAKEQNLKWIEDESNQNTDFERNFLRHRILPALTKKWPELAKTAARSVQLCAEQQLLLDEISVQKLADIRAEQHSLLVPPLLEMSTAWLHQLVRVWLAESGISAPSQTLLHKLKPELLEAKADANPILQWGNWQFRRFDQRLFVIPAVEPIHAHTLVWQGQTLIKLPEPLGTLAFLSSAEQPNQSNSLLFDSDLGELKLYFGGYTQRFKPANSPFSKPLKQWYKEWKVPPWQRDKIVLFTQNKEVLALLMDGKWLLSHEYQSRISSLHTVAALRLYYQA</sequence>
<dbReference type="InterPro" id="IPR012796">
    <property type="entry name" value="Lysidine-tRNA-synth_C"/>
</dbReference>
<keyword evidence="6 8" id="KW-0067">ATP-binding</keyword>
<comment type="similarity">
    <text evidence="8">Belongs to the tRNA(Ile)-lysidine synthase family.</text>
</comment>
<dbReference type="InterPro" id="IPR012094">
    <property type="entry name" value="tRNA_Ile_lys_synt"/>
</dbReference>
<dbReference type="HAMAP" id="MF_01161">
    <property type="entry name" value="tRNA_Ile_lys_synt"/>
    <property type="match status" value="1"/>
</dbReference>
<accession>A0A148KMM8</accession>
<comment type="catalytic activity">
    <reaction evidence="7 8">
        <text>cytidine(34) in tRNA(Ile2) + L-lysine + ATP = lysidine(34) in tRNA(Ile2) + AMP + diphosphate + H(+)</text>
        <dbReference type="Rhea" id="RHEA:43744"/>
        <dbReference type="Rhea" id="RHEA-COMP:10625"/>
        <dbReference type="Rhea" id="RHEA-COMP:10670"/>
        <dbReference type="ChEBI" id="CHEBI:15378"/>
        <dbReference type="ChEBI" id="CHEBI:30616"/>
        <dbReference type="ChEBI" id="CHEBI:32551"/>
        <dbReference type="ChEBI" id="CHEBI:33019"/>
        <dbReference type="ChEBI" id="CHEBI:82748"/>
        <dbReference type="ChEBI" id="CHEBI:83665"/>
        <dbReference type="ChEBI" id="CHEBI:456215"/>
        <dbReference type="EC" id="6.3.4.19"/>
    </reaction>
</comment>
<dbReference type="AlphaFoldDB" id="A0A148KMM8"/>
<evidence type="ECO:0000256" key="4">
    <source>
        <dbReference type="ARBA" id="ARBA00022694"/>
    </source>
</evidence>
<dbReference type="CDD" id="cd01992">
    <property type="entry name" value="TilS_N"/>
    <property type="match status" value="1"/>
</dbReference>
<evidence type="ECO:0000256" key="8">
    <source>
        <dbReference type="HAMAP-Rule" id="MF_01161"/>
    </source>
</evidence>
<dbReference type="EMBL" id="LSNE01000011">
    <property type="protein sequence ID" value="KXI27509.1"/>
    <property type="molecule type" value="Genomic_DNA"/>
</dbReference>
<dbReference type="Pfam" id="PF09179">
    <property type="entry name" value="TilS"/>
    <property type="match status" value="1"/>
</dbReference>
<dbReference type="OrthoDB" id="9807403at2"/>
<reference evidence="11" key="1">
    <citation type="submission" date="2016-02" db="EMBL/GenBank/DDBJ databases">
        <authorList>
            <person name="Schultz-Johansen M."/>
            <person name="Glaring M.A."/>
            <person name="Bech P.K."/>
            <person name="Stougaard P."/>
        </authorList>
    </citation>
    <scope>NUCLEOTIDE SEQUENCE [LARGE SCALE GENOMIC DNA]</scope>
    <source>
        <strain evidence="11">S66</strain>
    </source>
</reference>
<evidence type="ECO:0000313" key="11">
    <source>
        <dbReference type="Proteomes" id="UP000070299"/>
    </source>
</evidence>
<dbReference type="InterPro" id="IPR015262">
    <property type="entry name" value="tRNA_Ile_lys_synt_subst-bd"/>
</dbReference>
<dbReference type="GO" id="GO:0032267">
    <property type="term" value="F:tRNA(Ile)-lysidine synthase activity"/>
    <property type="evidence" value="ECO:0007669"/>
    <property type="project" value="UniProtKB-EC"/>
</dbReference>
<keyword evidence="11" id="KW-1185">Reference proteome</keyword>
<keyword evidence="5 8" id="KW-0547">Nucleotide-binding</keyword>
<keyword evidence="4 8" id="KW-0819">tRNA processing</keyword>
<comment type="domain">
    <text evidence="8">The N-terminal region contains the highly conserved SGGXDS motif, predicted to be a P-loop motif involved in ATP binding.</text>
</comment>
<keyword evidence="3 8" id="KW-0436">Ligase</keyword>
<protein>
    <recommendedName>
        <fullName evidence="8">tRNA(Ile)-lysidine synthase</fullName>
        <ecNumber evidence="8">6.3.4.19</ecNumber>
    </recommendedName>
    <alternativeName>
        <fullName evidence="8">tRNA(Ile)-2-lysyl-cytidine synthase</fullName>
    </alternativeName>
    <alternativeName>
        <fullName evidence="8">tRNA(Ile)-lysidine synthetase</fullName>
    </alternativeName>
</protein>
<evidence type="ECO:0000256" key="7">
    <source>
        <dbReference type="ARBA" id="ARBA00048539"/>
    </source>
</evidence>
<dbReference type="Proteomes" id="UP000070299">
    <property type="component" value="Unassembled WGS sequence"/>
</dbReference>
<gene>
    <name evidence="8" type="primary">tilS</name>
    <name evidence="10" type="ORF">AX660_22650</name>
</gene>
<dbReference type="Pfam" id="PF01171">
    <property type="entry name" value="ATP_bind_3"/>
    <property type="match status" value="1"/>
</dbReference>
<evidence type="ECO:0000259" key="9">
    <source>
        <dbReference type="SMART" id="SM00977"/>
    </source>
</evidence>
<name>A0A148KMM8_9ALTE</name>
<feature type="binding site" evidence="8">
    <location>
        <begin position="27"/>
        <end position="32"/>
    </location>
    <ligand>
        <name>ATP</name>
        <dbReference type="ChEBI" id="CHEBI:30616"/>
    </ligand>
</feature>
<evidence type="ECO:0000256" key="3">
    <source>
        <dbReference type="ARBA" id="ARBA00022598"/>
    </source>
</evidence>
<feature type="domain" description="Lysidine-tRNA(Ile) synthetase C-terminal" evidence="9">
    <location>
        <begin position="376"/>
        <end position="437"/>
    </location>
</feature>
<comment type="subcellular location">
    <subcellularLocation>
        <location evidence="1 8">Cytoplasm</location>
    </subcellularLocation>
</comment>
<dbReference type="SUPFAM" id="SSF82829">
    <property type="entry name" value="MesJ substrate recognition domain-like"/>
    <property type="match status" value="1"/>
</dbReference>
<dbReference type="InterPro" id="IPR014729">
    <property type="entry name" value="Rossmann-like_a/b/a_fold"/>
</dbReference>
<dbReference type="Gene3D" id="3.40.50.620">
    <property type="entry name" value="HUPs"/>
    <property type="match status" value="1"/>
</dbReference>
<dbReference type="SUPFAM" id="SSF52402">
    <property type="entry name" value="Adenine nucleotide alpha hydrolases-like"/>
    <property type="match status" value="1"/>
</dbReference>
<dbReference type="RefSeq" id="WP_068381127.1">
    <property type="nucleotide sequence ID" value="NZ_LSNE01000011.1"/>
</dbReference>
<dbReference type="GO" id="GO:0005524">
    <property type="term" value="F:ATP binding"/>
    <property type="evidence" value="ECO:0007669"/>
    <property type="project" value="UniProtKB-UniRule"/>
</dbReference>
<proteinExistence type="inferred from homology"/>
<evidence type="ECO:0000256" key="6">
    <source>
        <dbReference type="ARBA" id="ARBA00022840"/>
    </source>
</evidence>
<evidence type="ECO:0000256" key="5">
    <source>
        <dbReference type="ARBA" id="ARBA00022741"/>
    </source>
</evidence>
<dbReference type="SMART" id="SM00977">
    <property type="entry name" value="TilS_C"/>
    <property type="match status" value="1"/>
</dbReference>
<dbReference type="PANTHER" id="PTHR43033:SF1">
    <property type="entry name" value="TRNA(ILE)-LYSIDINE SYNTHASE-RELATED"/>
    <property type="match status" value="1"/>
</dbReference>
<comment type="caution">
    <text evidence="10">The sequence shown here is derived from an EMBL/GenBank/DDBJ whole genome shotgun (WGS) entry which is preliminary data.</text>
</comment>
<evidence type="ECO:0000256" key="1">
    <source>
        <dbReference type="ARBA" id="ARBA00004496"/>
    </source>
</evidence>
<dbReference type="PANTHER" id="PTHR43033">
    <property type="entry name" value="TRNA(ILE)-LYSIDINE SYNTHASE-RELATED"/>
    <property type="match status" value="1"/>
</dbReference>
<dbReference type="STRING" id="1799789.AX660_22650"/>
<dbReference type="Pfam" id="PF11734">
    <property type="entry name" value="TilS_C"/>
    <property type="match status" value="1"/>
</dbReference>
<dbReference type="SUPFAM" id="SSF56037">
    <property type="entry name" value="PheT/TilS domain"/>
    <property type="match status" value="1"/>
</dbReference>
<comment type="function">
    <text evidence="8">Ligates lysine onto the cytidine present at position 34 of the AUA codon-specific tRNA(Ile) that contains the anticodon CAU, in an ATP-dependent manner. Cytidine is converted to lysidine, thus changing the amino acid specificity of the tRNA from methionine to isoleucine.</text>
</comment>
<keyword evidence="2 8" id="KW-0963">Cytoplasm</keyword>
<evidence type="ECO:0000313" key="10">
    <source>
        <dbReference type="EMBL" id="KXI27509.1"/>
    </source>
</evidence>
<dbReference type="GO" id="GO:0005737">
    <property type="term" value="C:cytoplasm"/>
    <property type="evidence" value="ECO:0007669"/>
    <property type="project" value="UniProtKB-SubCell"/>
</dbReference>
<dbReference type="EC" id="6.3.4.19" evidence="8"/>
<dbReference type="InterPro" id="IPR012795">
    <property type="entry name" value="tRNA_Ile_lys_synt_N"/>
</dbReference>
<organism evidence="10 11">
    <name type="scientific">Paraglaciecola hydrolytica</name>
    <dbReference type="NCBI Taxonomy" id="1799789"/>
    <lineage>
        <taxon>Bacteria</taxon>
        <taxon>Pseudomonadati</taxon>
        <taxon>Pseudomonadota</taxon>
        <taxon>Gammaproteobacteria</taxon>
        <taxon>Alteromonadales</taxon>
        <taxon>Alteromonadaceae</taxon>
        <taxon>Paraglaciecola</taxon>
    </lineage>
</organism>
<dbReference type="InterPro" id="IPR011063">
    <property type="entry name" value="TilS/TtcA_N"/>
</dbReference>